<evidence type="ECO:0000256" key="7">
    <source>
        <dbReference type="RuleBase" id="RU365095"/>
    </source>
</evidence>
<dbReference type="RefSeq" id="WP_317330192.1">
    <property type="nucleotide sequence ID" value="NZ_JAWJZA010000008.1"/>
</dbReference>
<dbReference type="Proteomes" id="UP001272515">
    <property type="component" value="Unassembled WGS sequence"/>
</dbReference>
<dbReference type="InterPro" id="IPR037171">
    <property type="entry name" value="NagB/RpiA_transferase-like"/>
</dbReference>
<evidence type="ECO:0000256" key="5">
    <source>
        <dbReference type="ARBA" id="ARBA00013198"/>
    </source>
</evidence>
<dbReference type="PANTHER" id="PTHR11054:SF0">
    <property type="entry name" value="6-PHOSPHOGLUCONOLACTONASE"/>
    <property type="match status" value="1"/>
</dbReference>
<comment type="pathway">
    <text evidence="3 7">Carbohydrate degradation; pentose phosphate pathway; D-ribulose 5-phosphate from D-glucose 6-phosphate (oxidative stage): step 2/3.</text>
</comment>
<evidence type="ECO:0000256" key="2">
    <source>
        <dbReference type="ARBA" id="ARBA00002681"/>
    </source>
</evidence>
<evidence type="ECO:0000313" key="10">
    <source>
        <dbReference type="Proteomes" id="UP001272515"/>
    </source>
</evidence>
<accession>A0ABU3ZA42</accession>
<proteinExistence type="inferred from homology"/>
<evidence type="ECO:0000256" key="6">
    <source>
        <dbReference type="ARBA" id="ARBA00020337"/>
    </source>
</evidence>
<dbReference type="InterPro" id="IPR005900">
    <property type="entry name" value="6-phosphogluconolactonase_DevB"/>
</dbReference>
<evidence type="ECO:0000259" key="8">
    <source>
        <dbReference type="Pfam" id="PF01182"/>
    </source>
</evidence>
<dbReference type="EC" id="3.1.1.31" evidence="5 7"/>
<dbReference type="InterPro" id="IPR006148">
    <property type="entry name" value="Glc/Gal-6P_isomerase"/>
</dbReference>
<feature type="domain" description="Glucosamine/galactosamine-6-phosphate isomerase" evidence="8">
    <location>
        <begin position="13"/>
        <end position="212"/>
    </location>
</feature>
<dbReference type="Gene3D" id="3.40.50.1360">
    <property type="match status" value="1"/>
</dbReference>
<comment type="similarity">
    <text evidence="4 7">Belongs to the glucosamine/galactosamine-6-phosphate isomerase family. 6-phosphogluconolactonase subfamily.</text>
</comment>
<comment type="caution">
    <text evidence="9">The sequence shown here is derived from an EMBL/GenBank/DDBJ whole genome shotgun (WGS) entry which is preliminary data.</text>
</comment>
<evidence type="ECO:0000313" key="9">
    <source>
        <dbReference type="EMBL" id="MDV5088796.1"/>
    </source>
</evidence>
<dbReference type="EMBL" id="JAWJZB010000009">
    <property type="protein sequence ID" value="MDV5088796.1"/>
    <property type="molecule type" value="Genomic_DNA"/>
</dbReference>
<sequence length="249" mass="28115">MAQDIIKHFPTIETVTEEMAKDFIAVTNKYIHDTGHCIVGITGGTAINALLEVLNNNDNIDSVDWEHIFFLWTDERFVPQSNPDNYFSSLKPTLLCKVRGAAHFLPIDTNGKTVLEAAENYEKEVRTVLKRCQKTAMDLVILDLGSDGHTAGLFAGSHALRELNHEVVPVEDGKVWERITMTFQFLAKTETVWFTVVGDAKRSALSKVINQRWDYEDTPWDERIGRVLPGAVLSQATITWYVDDAAYKK</sequence>
<gene>
    <name evidence="7 9" type="primary">pgl</name>
    <name evidence="9" type="ORF">RVY80_08085</name>
</gene>
<comment type="catalytic activity">
    <reaction evidence="1 7">
        <text>6-phospho-D-glucono-1,5-lactone + H2O = 6-phospho-D-gluconate + H(+)</text>
        <dbReference type="Rhea" id="RHEA:12556"/>
        <dbReference type="ChEBI" id="CHEBI:15377"/>
        <dbReference type="ChEBI" id="CHEBI:15378"/>
        <dbReference type="ChEBI" id="CHEBI:57955"/>
        <dbReference type="ChEBI" id="CHEBI:58759"/>
        <dbReference type="EC" id="3.1.1.31"/>
    </reaction>
</comment>
<dbReference type="SUPFAM" id="SSF100950">
    <property type="entry name" value="NagB/RpiA/CoA transferase-like"/>
    <property type="match status" value="1"/>
</dbReference>
<protein>
    <recommendedName>
        <fullName evidence="6 7">6-phosphogluconolactonase</fullName>
        <shortName evidence="7">6PGL</shortName>
        <ecNumber evidence="5 7">3.1.1.31</ecNumber>
    </recommendedName>
</protein>
<evidence type="ECO:0000256" key="4">
    <source>
        <dbReference type="ARBA" id="ARBA00010662"/>
    </source>
</evidence>
<organism evidence="9 10">
    <name type="scientific">Veillonella absiana</name>
    <dbReference type="NCBI Taxonomy" id="3079305"/>
    <lineage>
        <taxon>Bacteria</taxon>
        <taxon>Bacillati</taxon>
        <taxon>Bacillota</taxon>
        <taxon>Negativicutes</taxon>
        <taxon>Veillonellales</taxon>
        <taxon>Veillonellaceae</taxon>
        <taxon>Veillonella</taxon>
    </lineage>
</organism>
<evidence type="ECO:0000256" key="1">
    <source>
        <dbReference type="ARBA" id="ARBA00000832"/>
    </source>
</evidence>
<dbReference type="PANTHER" id="PTHR11054">
    <property type="entry name" value="6-PHOSPHOGLUCONOLACTONASE"/>
    <property type="match status" value="1"/>
</dbReference>
<name>A0ABU3ZA42_9FIRM</name>
<keyword evidence="7 9" id="KW-0378">Hydrolase</keyword>
<comment type="function">
    <text evidence="2 7">Hydrolysis of 6-phosphogluconolactone to 6-phosphogluconate.</text>
</comment>
<keyword evidence="10" id="KW-1185">Reference proteome</keyword>
<dbReference type="GO" id="GO:0017057">
    <property type="term" value="F:6-phosphogluconolactonase activity"/>
    <property type="evidence" value="ECO:0007669"/>
    <property type="project" value="UniProtKB-EC"/>
</dbReference>
<dbReference type="Pfam" id="PF01182">
    <property type="entry name" value="Glucosamine_iso"/>
    <property type="match status" value="1"/>
</dbReference>
<evidence type="ECO:0000256" key="3">
    <source>
        <dbReference type="ARBA" id="ARBA00004961"/>
    </source>
</evidence>
<dbReference type="InterPro" id="IPR039104">
    <property type="entry name" value="6PGL"/>
</dbReference>
<reference evidence="9 10" key="1">
    <citation type="submission" date="2023-10" db="EMBL/GenBank/DDBJ databases">
        <title>Veillonella sp. nov., isolated from a pig farm feces dump.</title>
        <authorList>
            <person name="Chang Y.-H."/>
        </authorList>
    </citation>
    <scope>NUCLEOTIDE SEQUENCE [LARGE SCALE GENOMIC DNA]</scope>
    <source>
        <strain evidence="9 10">YH-vei2233</strain>
    </source>
</reference>
<dbReference type="NCBIfam" id="TIGR01198">
    <property type="entry name" value="pgl"/>
    <property type="match status" value="1"/>
</dbReference>